<dbReference type="CDD" id="cd12912">
    <property type="entry name" value="PDC2_MCP_like"/>
    <property type="match status" value="1"/>
</dbReference>
<keyword evidence="5" id="KW-0997">Cell inner membrane</keyword>
<evidence type="ECO:0000256" key="7">
    <source>
        <dbReference type="ARBA" id="ARBA00022989"/>
    </source>
</evidence>
<dbReference type="InterPro" id="IPR033462">
    <property type="entry name" value="Cache_3-Cache_2"/>
</dbReference>
<evidence type="ECO:0000256" key="11">
    <source>
        <dbReference type="SAM" id="Phobius"/>
    </source>
</evidence>
<keyword evidence="7 11" id="KW-1133">Transmembrane helix</keyword>
<keyword evidence="4" id="KW-0145">Chemotaxis</keyword>
<dbReference type="GO" id="GO:0007165">
    <property type="term" value="P:signal transduction"/>
    <property type="evidence" value="ECO:0007669"/>
    <property type="project" value="UniProtKB-KW"/>
</dbReference>
<dbReference type="OrthoDB" id="2489132at2"/>
<feature type="transmembrane region" description="Helical" evidence="11">
    <location>
        <begin position="12"/>
        <end position="31"/>
    </location>
</feature>
<comment type="subcellular location">
    <subcellularLocation>
        <location evidence="1">Cell inner membrane</location>
        <topology evidence="1">Multi-pass membrane protein</topology>
    </subcellularLocation>
</comment>
<dbReference type="AlphaFoldDB" id="A0A2T3QMH6"/>
<accession>A0A2T3QMH6</accession>
<dbReference type="CDD" id="cd06225">
    <property type="entry name" value="HAMP"/>
    <property type="match status" value="1"/>
</dbReference>
<evidence type="ECO:0000256" key="8">
    <source>
        <dbReference type="ARBA" id="ARBA00023136"/>
    </source>
</evidence>
<evidence type="ECO:0000313" key="12">
    <source>
        <dbReference type="EMBL" id="SPY29278.1"/>
    </source>
</evidence>
<keyword evidence="2" id="KW-1003">Cell membrane</keyword>
<name>A0A2T3QMH6_PHODM</name>
<dbReference type="Pfam" id="PF17201">
    <property type="entry name" value="Cache_3-Cache_2"/>
    <property type="match status" value="1"/>
</dbReference>
<dbReference type="InterPro" id="IPR003660">
    <property type="entry name" value="HAMP_dom"/>
</dbReference>
<evidence type="ECO:0000313" key="13">
    <source>
        <dbReference type="Proteomes" id="UP000251647"/>
    </source>
</evidence>
<dbReference type="CDD" id="cd11386">
    <property type="entry name" value="MCP_signal"/>
    <property type="match status" value="1"/>
</dbReference>
<dbReference type="GO" id="GO:0006935">
    <property type="term" value="P:chemotaxis"/>
    <property type="evidence" value="ECO:0007669"/>
    <property type="project" value="UniProtKB-KW"/>
</dbReference>
<dbReference type="Pfam" id="PF00672">
    <property type="entry name" value="HAMP"/>
    <property type="match status" value="1"/>
</dbReference>
<evidence type="ECO:0000256" key="3">
    <source>
        <dbReference type="ARBA" id="ARBA00022481"/>
    </source>
</evidence>
<evidence type="ECO:0000256" key="6">
    <source>
        <dbReference type="ARBA" id="ARBA00022692"/>
    </source>
</evidence>
<gene>
    <name evidence="12" type="primary">mcpB_3</name>
    <name evidence="12" type="ORF">NCTC11647_02477</name>
</gene>
<keyword evidence="9" id="KW-0807">Transducer</keyword>
<sequence>MNLNHLSIKKKLILAMISAVLFSTALVGILSQQQARKVIETRLLESEIPATLLQIRNQIDKEVSLLQAAAQQLATNPLVIDSLTATLPQDNTQLVTLLNEIKQQYHLFDASIADRNTGNYWNQDGFLRQLNHQQDSWFYNFVRSGNAKMLNVFREANGDVKLFVNYQQLNGKGLAGLSKSLDEMVQFINQFKLEQTGFVYLVDDKGIVRIHNDNQLMGKASLTDLYGSKVANQLLKRGKIEIVDLDLDLAGQENLVASSYIPTMNWYVIAQLPKNEAFASLNHARNQILIWTAIIALGFTALAIWLASSITRPIARLAEMFKDLGEGEGDLRHRLDIQGNDEIAQLSQGFNGFISKIHNSVKEVAETGNALRHASQSVAEQAQTTLDNSQSQRDRTIQVVTAINEMGATVNEIAGNAAQAADATHLAETEAQSGQQVVGQARETISQLSHDVAQVSEVIESLAHNTQAIGSILDVIRGISEQTNLLALNAAIEAARAGEQGRGFAVVADEVRSLASRTAASTDEIQTMINRLQQEASNAVAAIEQSRLLSSNGVSASDEASSALISIAERITLIADMNTQVATATEEQSTVVNDINCNIEVINETTQRTATTAEDLAQASLELQQLSHRLEVMVGSFKL</sequence>
<dbReference type="FunFam" id="1.10.287.950:FF:000001">
    <property type="entry name" value="Methyl-accepting chemotaxis sensory transducer"/>
    <property type="match status" value="1"/>
</dbReference>
<evidence type="ECO:0000256" key="10">
    <source>
        <dbReference type="ARBA" id="ARBA00029447"/>
    </source>
</evidence>
<evidence type="ECO:0000256" key="9">
    <source>
        <dbReference type="ARBA" id="ARBA00023224"/>
    </source>
</evidence>
<dbReference type="InterPro" id="IPR004089">
    <property type="entry name" value="MCPsignal_dom"/>
</dbReference>
<dbReference type="RefSeq" id="WP_005297620.1">
    <property type="nucleotide sequence ID" value="NZ_PYOG01000004.1"/>
</dbReference>
<keyword evidence="8 11" id="KW-0472">Membrane</keyword>
<feature type="transmembrane region" description="Helical" evidence="11">
    <location>
        <begin position="288"/>
        <end position="307"/>
    </location>
</feature>
<dbReference type="PANTHER" id="PTHR32089:SF39">
    <property type="entry name" value="METHYL-ACCEPTING CHEMOTAXIS PROTEIN HLYB"/>
    <property type="match status" value="1"/>
</dbReference>
<dbReference type="Gene3D" id="1.10.287.950">
    <property type="entry name" value="Methyl-accepting chemotaxis protein"/>
    <property type="match status" value="1"/>
</dbReference>
<reference evidence="12 13" key="1">
    <citation type="submission" date="2018-06" db="EMBL/GenBank/DDBJ databases">
        <authorList>
            <consortium name="Pathogen Informatics"/>
            <person name="Doyle S."/>
        </authorList>
    </citation>
    <scope>NUCLEOTIDE SEQUENCE [LARGE SCALE GENOMIC DNA]</scope>
    <source>
        <strain evidence="12 13">NCTC11647</strain>
    </source>
</reference>
<dbReference type="GO" id="GO:0005886">
    <property type="term" value="C:plasma membrane"/>
    <property type="evidence" value="ECO:0007669"/>
    <property type="project" value="UniProtKB-SubCell"/>
</dbReference>
<evidence type="ECO:0000256" key="2">
    <source>
        <dbReference type="ARBA" id="ARBA00022475"/>
    </source>
</evidence>
<dbReference type="SUPFAM" id="SSF58104">
    <property type="entry name" value="Methyl-accepting chemotaxis protein (MCP) signaling domain"/>
    <property type="match status" value="1"/>
</dbReference>
<keyword evidence="3" id="KW-0488">Methylation</keyword>
<dbReference type="SMART" id="SM00283">
    <property type="entry name" value="MA"/>
    <property type="match status" value="1"/>
</dbReference>
<keyword evidence="6 11" id="KW-0812">Transmembrane</keyword>
<evidence type="ECO:0000256" key="1">
    <source>
        <dbReference type="ARBA" id="ARBA00004429"/>
    </source>
</evidence>
<dbReference type="SMART" id="SM00304">
    <property type="entry name" value="HAMP"/>
    <property type="match status" value="1"/>
</dbReference>
<dbReference type="EMBL" id="UATL01000001">
    <property type="protein sequence ID" value="SPY29278.1"/>
    <property type="molecule type" value="Genomic_DNA"/>
</dbReference>
<comment type="similarity">
    <text evidence="10">Belongs to the methyl-accepting chemotaxis (MCP) protein family.</text>
</comment>
<dbReference type="PROSITE" id="PS50885">
    <property type="entry name" value="HAMP"/>
    <property type="match status" value="1"/>
</dbReference>
<dbReference type="PROSITE" id="PS50111">
    <property type="entry name" value="CHEMOTAXIS_TRANSDUC_2"/>
    <property type="match status" value="1"/>
</dbReference>
<dbReference type="PROSITE" id="PS50192">
    <property type="entry name" value="T_SNARE"/>
    <property type="match status" value="1"/>
</dbReference>
<dbReference type="Proteomes" id="UP000251647">
    <property type="component" value="Unassembled WGS sequence"/>
</dbReference>
<proteinExistence type="inferred from homology"/>
<organism evidence="12 13">
    <name type="scientific">Photobacterium damselae</name>
    <dbReference type="NCBI Taxonomy" id="38293"/>
    <lineage>
        <taxon>Bacteria</taxon>
        <taxon>Pseudomonadati</taxon>
        <taxon>Pseudomonadota</taxon>
        <taxon>Gammaproteobacteria</taxon>
        <taxon>Vibrionales</taxon>
        <taxon>Vibrionaceae</taxon>
        <taxon>Photobacterium</taxon>
    </lineage>
</organism>
<evidence type="ECO:0000256" key="5">
    <source>
        <dbReference type="ARBA" id="ARBA00022519"/>
    </source>
</evidence>
<dbReference type="Pfam" id="PF00015">
    <property type="entry name" value="MCPsignal"/>
    <property type="match status" value="1"/>
</dbReference>
<dbReference type="InterPro" id="IPR000727">
    <property type="entry name" value="T_SNARE_dom"/>
</dbReference>
<evidence type="ECO:0000256" key="4">
    <source>
        <dbReference type="ARBA" id="ARBA00022500"/>
    </source>
</evidence>
<protein>
    <submittedName>
        <fullName evidence="12">H3</fullName>
    </submittedName>
</protein>
<dbReference type="Gene3D" id="3.30.450.20">
    <property type="entry name" value="PAS domain"/>
    <property type="match status" value="1"/>
</dbReference>
<dbReference type="PANTHER" id="PTHR32089">
    <property type="entry name" value="METHYL-ACCEPTING CHEMOTAXIS PROTEIN MCPB"/>
    <property type="match status" value="1"/>
</dbReference>